<dbReference type="Proteomes" id="UP000015103">
    <property type="component" value="Unassembled WGS sequence"/>
</dbReference>
<dbReference type="GeneID" id="141459605"/>
<dbReference type="AlphaFoldDB" id="T1IAK7"/>
<dbReference type="InParanoid" id="T1IAK7"/>
<dbReference type="HOGENOM" id="CLU_1062886_0_0_1"/>
<organism evidence="1 2">
    <name type="scientific">Rhodnius prolixus</name>
    <name type="common">Triatomid bug</name>
    <dbReference type="NCBI Taxonomy" id="13249"/>
    <lineage>
        <taxon>Eukaryota</taxon>
        <taxon>Metazoa</taxon>
        <taxon>Ecdysozoa</taxon>
        <taxon>Arthropoda</taxon>
        <taxon>Hexapoda</taxon>
        <taxon>Insecta</taxon>
        <taxon>Pterygota</taxon>
        <taxon>Neoptera</taxon>
        <taxon>Paraneoptera</taxon>
        <taxon>Hemiptera</taxon>
        <taxon>Heteroptera</taxon>
        <taxon>Panheteroptera</taxon>
        <taxon>Cimicomorpha</taxon>
        <taxon>Reduviidae</taxon>
        <taxon>Triatominae</taxon>
        <taxon>Rhodnius</taxon>
    </lineage>
</organism>
<sequence length="262" mass="30445">MQKKKKTTKWTRAVLQRRPDCIMSSPFTNHFVTPTRIQEEPTSMFKLMSYDYAREWFAAKQKIKEVIVASNEAVFLQRRYVIRGMLRKKNEILQPEKRFVMKKFANVQSKIKDQIQKDVGIKTIQPSVQQEVVKEEAPKRKESVERVADRKRKSSISECTESCASLRTSDSQMNLLEACGIEEHTKKQQECTTRTSEDRVAAKTGRNRSVSFDEKVREVQVEELPKFERARSAKSERGDKDQTGEECICTCTCDCVLFRQIS</sequence>
<protein>
    <submittedName>
        <fullName evidence="1">Uncharacterized protein</fullName>
    </submittedName>
</protein>
<keyword evidence="2" id="KW-1185">Reference proteome</keyword>
<reference evidence="1" key="1">
    <citation type="submission" date="2015-05" db="UniProtKB">
        <authorList>
            <consortium name="EnsemblMetazoa"/>
        </authorList>
    </citation>
    <scope>IDENTIFICATION</scope>
</reference>
<evidence type="ECO:0000313" key="2">
    <source>
        <dbReference type="Proteomes" id="UP000015103"/>
    </source>
</evidence>
<proteinExistence type="predicted"/>
<accession>T1IAK7</accession>
<name>T1IAK7_RHOPR</name>
<dbReference type="VEuPathDB" id="VectorBase:RPRC013328"/>
<dbReference type="EnsemblMetazoa" id="RPRC013328-RA">
    <property type="protein sequence ID" value="RPRC013328-PA"/>
    <property type="gene ID" value="RPRC013328"/>
</dbReference>
<dbReference type="EMBL" id="ACPB03006705">
    <property type="status" value="NOT_ANNOTATED_CDS"/>
    <property type="molecule type" value="Genomic_DNA"/>
</dbReference>
<dbReference type="RefSeq" id="XP_073994940.1">
    <property type="nucleotide sequence ID" value="XM_074138839.1"/>
</dbReference>
<evidence type="ECO:0000313" key="1">
    <source>
        <dbReference type="EnsemblMetazoa" id="RPRC013328-PA"/>
    </source>
</evidence>